<evidence type="ECO:0000256" key="1">
    <source>
        <dbReference type="ARBA" id="ARBA00022490"/>
    </source>
</evidence>
<dbReference type="InterPro" id="IPR037027">
    <property type="entry name" value="YqgF/RNaseH-like_dom_sf"/>
</dbReference>
<dbReference type="GO" id="GO:0016788">
    <property type="term" value="F:hydrolase activity, acting on ester bonds"/>
    <property type="evidence" value="ECO:0007669"/>
    <property type="project" value="UniProtKB-UniRule"/>
</dbReference>
<dbReference type="GO" id="GO:0004518">
    <property type="term" value="F:nuclease activity"/>
    <property type="evidence" value="ECO:0007669"/>
    <property type="project" value="UniProtKB-KW"/>
</dbReference>
<dbReference type="PANTHER" id="PTHR33317">
    <property type="entry name" value="POLYNUCLEOTIDYL TRANSFERASE, RIBONUCLEASE H-LIKE SUPERFAMILY PROTEIN"/>
    <property type="match status" value="1"/>
</dbReference>
<dbReference type="Proteomes" id="UP000807785">
    <property type="component" value="Unassembled WGS sequence"/>
</dbReference>
<reference evidence="7" key="1">
    <citation type="submission" date="2020-10" db="EMBL/GenBank/DDBJ databases">
        <title>Connecting structure to function with the recovery of over 1000 high-quality activated sludge metagenome-assembled genomes encoding full-length rRNA genes using long-read sequencing.</title>
        <authorList>
            <person name="Singleton C.M."/>
            <person name="Petriglieri F."/>
            <person name="Kristensen J.M."/>
            <person name="Kirkegaard R.H."/>
            <person name="Michaelsen T.Y."/>
            <person name="Andersen M.H."/>
            <person name="Karst S.M."/>
            <person name="Dueholm M.S."/>
            <person name="Nielsen P.H."/>
            <person name="Albertsen M."/>
        </authorList>
    </citation>
    <scope>NUCLEOTIDE SEQUENCE</scope>
    <source>
        <strain evidence="7">Bjer_18-Q3-R1-45_BAT3C.347</strain>
    </source>
</reference>
<organism evidence="7 8">
    <name type="scientific">Candidatus Methylophosphatis roskildensis</name>
    <dbReference type="NCBI Taxonomy" id="2899263"/>
    <lineage>
        <taxon>Bacteria</taxon>
        <taxon>Pseudomonadati</taxon>
        <taxon>Pseudomonadota</taxon>
        <taxon>Betaproteobacteria</taxon>
        <taxon>Nitrosomonadales</taxon>
        <taxon>Sterolibacteriaceae</taxon>
        <taxon>Candidatus Methylophosphatis</taxon>
    </lineage>
</organism>
<dbReference type="InterPro" id="IPR006641">
    <property type="entry name" value="YqgF/RNaseH-like_dom"/>
</dbReference>
<comment type="subcellular location">
    <subcellularLocation>
        <location evidence="5">Cytoplasm</location>
    </subcellularLocation>
</comment>
<keyword evidence="1 5" id="KW-0963">Cytoplasm</keyword>
<dbReference type="Pfam" id="PF03652">
    <property type="entry name" value="RuvX"/>
    <property type="match status" value="1"/>
</dbReference>
<protein>
    <recommendedName>
        <fullName evidence="5">Putative pre-16S rRNA nuclease</fullName>
        <ecNumber evidence="5">3.1.-.-</ecNumber>
    </recommendedName>
</protein>
<gene>
    <name evidence="7" type="primary">ruvX</name>
    <name evidence="7" type="ORF">IPH26_02555</name>
</gene>
<keyword evidence="3 5" id="KW-0540">Nuclease</keyword>
<dbReference type="PANTHER" id="PTHR33317:SF4">
    <property type="entry name" value="POLYNUCLEOTIDYL TRANSFERASE, RIBONUCLEASE H-LIKE SUPERFAMILY PROTEIN"/>
    <property type="match status" value="1"/>
</dbReference>
<dbReference type="CDD" id="cd16964">
    <property type="entry name" value="YqgF"/>
    <property type="match status" value="1"/>
</dbReference>
<dbReference type="EC" id="3.1.-.-" evidence="5"/>
<dbReference type="Gene3D" id="3.30.420.140">
    <property type="entry name" value="YqgF/RNase H-like domain"/>
    <property type="match status" value="1"/>
</dbReference>
<comment type="caution">
    <text evidence="7">The sequence shown here is derived from an EMBL/GenBank/DDBJ whole genome shotgun (WGS) entry which is preliminary data.</text>
</comment>
<evidence type="ECO:0000256" key="3">
    <source>
        <dbReference type="ARBA" id="ARBA00022722"/>
    </source>
</evidence>
<evidence type="ECO:0000259" key="6">
    <source>
        <dbReference type="SMART" id="SM00732"/>
    </source>
</evidence>
<accession>A0A9D7DW23</accession>
<keyword evidence="4 5" id="KW-0378">Hydrolase</keyword>
<dbReference type="InterPro" id="IPR012337">
    <property type="entry name" value="RNaseH-like_sf"/>
</dbReference>
<comment type="function">
    <text evidence="5">Could be a nuclease involved in processing of the 5'-end of pre-16S rRNA.</text>
</comment>
<keyword evidence="2 5" id="KW-0690">Ribosome biogenesis</keyword>
<feature type="domain" description="YqgF/RNase H-like" evidence="6">
    <location>
        <begin position="21"/>
        <end position="121"/>
    </location>
</feature>
<proteinExistence type="inferred from homology"/>
<dbReference type="InterPro" id="IPR005227">
    <property type="entry name" value="YqgF"/>
</dbReference>
<evidence type="ECO:0000313" key="8">
    <source>
        <dbReference type="Proteomes" id="UP000807785"/>
    </source>
</evidence>
<dbReference type="HAMAP" id="MF_00651">
    <property type="entry name" value="Nuclease_YqgF"/>
    <property type="match status" value="1"/>
</dbReference>
<evidence type="ECO:0000256" key="5">
    <source>
        <dbReference type="HAMAP-Rule" id="MF_00651"/>
    </source>
</evidence>
<dbReference type="NCBIfam" id="TIGR00250">
    <property type="entry name" value="RNAse_H_YqgF"/>
    <property type="match status" value="1"/>
</dbReference>
<dbReference type="SUPFAM" id="SSF53098">
    <property type="entry name" value="Ribonuclease H-like"/>
    <property type="match status" value="1"/>
</dbReference>
<dbReference type="GO" id="GO:0005829">
    <property type="term" value="C:cytosol"/>
    <property type="evidence" value="ECO:0007669"/>
    <property type="project" value="TreeGrafter"/>
</dbReference>
<name>A0A9D7DW23_9PROT</name>
<dbReference type="GO" id="GO:0000967">
    <property type="term" value="P:rRNA 5'-end processing"/>
    <property type="evidence" value="ECO:0007669"/>
    <property type="project" value="UniProtKB-UniRule"/>
</dbReference>
<sequence>MPERNARSALRSPNPAAPASETVLAFDFGEKRIGVAVGESLIGTARALTTISEDAVDIRFAAIERLIAQWQPARLVVGLPRSDDGREHALSARCRRFANQLHGRFGLPVALVDERYSSLEADAALKLDVTRWQARKAVLDAHAAQVILQSYLLEHHGTAQG</sequence>
<dbReference type="SMART" id="SM00732">
    <property type="entry name" value="YqgFc"/>
    <property type="match status" value="1"/>
</dbReference>
<evidence type="ECO:0000313" key="7">
    <source>
        <dbReference type="EMBL" id="MBK6971880.1"/>
    </source>
</evidence>
<evidence type="ECO:0000256" key="2">
    <source>
        <dbReference type="ARBA" id="ARBA00022517"/>
    </source>
</evidence>
<dbReference type="AlphaFoldDB" id="A0A9D7DW23"/>
<evidence type="ECO:0000256" key="4">
    <source>
        <dbReference type="ARBA" id="ARBA00022801"/>
    </source>
</evidence>
<comment type="similarity">
    <text evidence="5">Belongs to the YqgF HJR family.</text>
</comment>
<dbReference type="EMBL" id="JADJEV010000001">
    <property type="protein sequence ID" value="MBK6971880.1"/>
    <property type="molecule type" value="Genomic_DNA"/>
</dbReference>